<protein>
    <recommendedName>
        <fullName evidence="4">Peptidase A1 domain-containing protein</fullName>
    </recommendedName>
</protein>
<dbReference type="EMBL" id="CAJFCW020000004">
    <property type="protein sequence ID" value="CAG9114400.1"/>
    <property type="molecule type" value="Genomic_DNA"/>
</dbReference>
<dbReference type="AlphaFoldDB" id="A0A811L0N8"/>
<gene>
    <name evidence="2" type="ORF">BOKJ2_LOCUS9216</name>
</gene>
<evidence type="ECO:0008006" key="4">
    <source>
        <dbReference type="Google" id="ProtNLM"/>
    </source>
</evidence>
<comment type="caution">
    <text evidence="2">The sequence shown here is derived from an EMBL/GenBank/DDBJ whole genome shotgun (WGS) entry which is preliminary data.</text>
</comment>
<feature type="chain" id="PRO_5035595239" description="Peptidase A1 domain-containing protein" evidence="1">
    <location>
        <begin position="17"/>
        <end position="306"/>
    </location>
</feature>
<dbReference type="Proteomes" id="UP000783686">
    <property type="component" value="Unassembled WGS sequence"/>
</dbReference>
<sequence>MKTLCIVLVFAALVGALEYDQETSKVTLTVGKEEKNDLKFQLTLANDDILVFGPECKEDFSCSQHGHPYYDAAKDKHALEDGENKWTLFKTKLAKDLEINGGAKTSKLDVNVIVGLVDETNKGNDYSFDASLGLKSGKDKPFDKLVSAYGRNDQYLLLVPKLKCAGLKKFCGKFTLVESTSDVWTNDFTYKIDAKDVTFKAAAAFEDKYVASTKALSLFGKAKITEDDYKELTKFNVKYGDVEEVTVGDKQGFDLGLPNSLFEKHCLKLAKDGDKYKVGLAERHNGVGFAAASLAALMEMFALLQL</sequence>
<evidence type="ECO:0000313" key="3">
    <source>
        <dbReference type="Proteomes" id="UP000614601"/>
    </source>
</evidence>
<organism evidence="2 3">
    <name type="scientific">Bursaphelenchus okinawaensis</name>
    <dbReference type="NCBI Taxonomy" id="465554"/>
    <lineage>
        <taxon>Eukaryota</taxon>
        <taxon>Metazoa</taxon>
        <taxon>Ecdysozoa</taxon>
        <taxon>Nematoda</taxon>
        <taxon>Chromadorea</taxon>
        <taxon>Rhabditida</taxon>
        <taxon>Tylenchina</taxon>
        <taxon>Tylenchomorpha</taxon>
        <taxon>Aphelenchoidea</taxon>
        <taxon>Aphelenchoididae</taxon>
        <taxon>Bursaphelenchus</taxon>
    </lineage>
</organism>
<dbReference type="Proteomes" id="UP000614601">
    <property type="component" value="Unassembled WGS sequence"/>
</dbReference>
<name>A0A811L0N8_9BILA</name>
<feature type="signal peptide" evidence="1">
    <location>
        <begin position="1"/>
        <end position="16"/>
    </location>
</feature>
<evidence type="ECO:0000313" key="2">
    <source>
        <dbReference type="EMBL" id="CAD5220981.1"/>
    </source>
</evidence>
<accession>A0A811L0N8</accession>
<keyword evidence="1" id="KW-0732">Signal</keyword>
<keyword evidence="3" id="KW-1185">Reference proteome</keyword>
<evidence type="ECO:0000256" key="1">
    <source>
        <dbReference type="SAM" id="SignalP"/>
    </source>
</evidence>
<dbReference type="EMBL" id="CAJFDH010000004">
    <property type="protein sequence ID" value="CAD5220981.1"/>
    <property type="molecule type" value="Genomic_DNA"/>
</dbReference>
<reference evidence="2" key="1">
    <citation type="submission" date="2020-09" db="EMBL/GenBank/DDBJ databases">
        <authorList>
            <person name="Kikuchi T."/>
        </authorList>
    </citation>
    <scope>NUCLEOTIDE SEQUENCE</scope>
    <source>
        <strain evidence="2">SH1</strain>
    </source>
</reference>
<proteinExistence type="predicted"/>